<dbReference type="InterPro" id="IPR050879">
    <property type="entry name" value="Acyltransferase_3"/>
</dbReference>
<feature type="transmembrane region" description="Helical" evidence="1">
    <location>
        <begin position="188"/>
        <end position="208"/>
    </location>
</feature>
<proteinExistence type="predicted"/>
<keyword evidence="1" id="KW-0812">Transmembrane</keyword>
<dbReference type="RefSeq" id="WP_331809034.1">
    <property type="nucleotide sequence ID" value="NZ_JAZHOU010000001.1"/>
</dbReference>
<organism evidence="3 4">
    <name type="scientific">Winogradskyella poriferorum</name>
    <dbReference type="NCBI Taxonomy" id="307627"/>
    <lineage>
        <taxon>Bacteria</taxon>
        <taxon>Pseudomonadati</taxon>
        <taxon>Bacteroidota</taxon>
        <taxon>Flavobacteriia</taxon>
        <taxon>Flavobacteriales</taxon>
        <taxon>Flavobacteriaceae</taxon>
        <taxon>Winogradskyella</taxon>
    </lineage>
</organism>
<evidence type="ECO:0000256" key="1">
    <source>
        <dbReference type="SAM" id="Phobius"/>
    </source>
</evidence>
<dbReference type="PANTHER" id="PTHR23028:SF53">
    <property type="entry name" value="ACYL_TRANSF_3 DOMAIN-CONTAINING PROTEIN"/>
    <property type="match status" value="1"/>
</dbReference>
<comment type="caution">
    <text evidence="3">The sequence shown here is derived from an EMBL/GenBank/DDBJ whole genome shotgun (WGS) entry which is preliminary data.</text>
</comment>
<evidence type="ECO:0000313" key="3">
    <source>
        <dbReference type="EMBL" id="MEF3078244.1"/>
    </source>
</evidence>
<keyword evidence="3" id="KW-0808">Transferase</keyword>
<feature type="transmembrane region" description="Helical" evidence="1">
    <location>
        <begin position="220"/>
        <end position="237"/>
    </location>
</feature>
<keyword evidence="1" id="KW-0472">Membrane</keyword>
<keyword evidence="4" id="KW-1185">Reference proteome</keyword>
<feature type="transmembrane region" description="Helical" evidence="1">
    <location>
        <begin position="76"/>
        <end position="94"/>
    </location>
</feature>
<evidence type="ECO:0000259" key="2">
    <source>
        <dbReference type="Pfam" id="PF01757"/>
    </source>
</evidence>
<keyword evidence="1" id="KW-1133">Transmembrane helix</keyword>
<dbReference type="GO" id="GO:0016746">
    <property type="term" value="F:acyltransferase activity"/>
    <property type="evidence" value="ECO:0007669"/>
    <property type="project" value="UniProtKB-KW"/>
</dbReference>
<reference evidence="3 4" key="1">
    <citation type="submission" date="2024-02" db="EMBL/GenBank/DDBJ databases">
        <title>Winogradskyella poriferorum JCM 12885.</title>
        <authorList>
            <person name="Zhang D.-F."/>
            <person name="Fu Z.-Y."/>
        </authorList>
    </citation>
    <scope>NUCLEOTIDE SEQUENCE [LARGE SCALE GENOMIC DNA]</scope>
    <source>
        <strain evidence="3 4">JCM 12885</strain>
    </source>
</reference>
<dbReference type="Pfam" id="PF01757">
    <property type="entry name" value="Acyl_transf_3"/>
    <property type="match status" value="1"/>
</dbReference>
<feature type="transmembrane region" description="Helical" evidence="1">
    <location>
        <begin position="312"/>
        <end position="332"/>
    </location>
</feature>
<keyword evidence="3" id="KW-0012">Acyltransferase</keyword>
<feature type="transmembrane region" description="Helical" evidence="1">
    <location>
        <begin position="35"/>
        <end position="56"/>
    </location>
</feature>
<name>A0ABU7W2S9_9FLAO</name>
<protein>
    <submittedName>
        <fullName evidence="3">Acyltransferase</fullName>
        <ecNumber evidence="3">2.3.-.-</ecNumber>
    </submittedName>
</protein>
<dbReference type="Proteomes" id="UP001356704">
    <property type="component" value="Unassembled WGS sequence"/>
</dbReference>
<dbReference type="EC" id="2.3.-.-" evidence="3"/>
<feature type="transmembrane region" description="Helical" evidence="1">
    <location>
        <begin position="278"/>
        <end position="300"/>
    </location>
</feature>
<evidence type="ECO:0000313" key="4">
    <source>
        <dbReference type="Proteomes" id="UP001356704"/>
    </source>
</evidence>
<accession>A0ABU7W2S9</accession>
<dbReference type="InterPro" id="IPR002656">
    <property type="entry name" value="Acyl_transf_3_dom"/>
</dbReference>
<feature type="transmembrane region" description="Helical" evidence="1">
    <location>
        <begin position="123"/>
        <end position="143"/>
    </location>
</feature>
<feature type="domain" description="Acyltransferase 3" evidence="2">
    <location>
        <begin position="5"/>
        <end position="332"/>
    </location>
</feature>
<dbReference type="EMBL" id="JAZHOU010000001">
    <property type="protein sequence ID" value="MEF3078244.1"/>
    <property type="molecule type" value="Genomic_DNA"/>
</dbReference>
<sequence length="344" mass="39498">MRLESLTFLRFIAAYIVVIFHFGSKTGLANLSKPFLTSGSEMVTFFFVLSGFVLWISQSTRKFSTRKYFFARVGRIYPIHILALIIVVWLNYGINSKNNLTGLLLSVPLVQSWFPTYSTAFNFPSWSLAVEMFFYITFPMLLFVIKKSKVSPKKLFIIAITFWLFTQLVLINLFNSENSLVIKQLVNYFPPSHLCSFVLGISVGLIYTENSKRIEYKKPWLVLASFLLIYLILQHPLKNILGYKIPLGSSFLAPIFAVPIIALAFTKNKINEFLGNKVFKLLGEASYGVYVFHMPLYIVIKKFSPDFFATDNGFYIYSVCLVIISIIIFYAIEKPLNKTIRRLA</sequence>
<dbReference type="PANTHER" id="PTHR23028">
    <property type="entry name" value="ACETYLTRANSFERASE"/>
    <property type="match status" value="1"/>
</dbReference>
<feature type="transmembrane region" description="Helical" evidence="1">
    <location>
        <begin position="7"/>
        <end position="23"/>
    </location>
</feature>
<feature type="transmembrane region" description="Helical" evidence="1">
    <location>
        <begin position="243"/>
        <end position="266"/>
    </location>
</feature>
<feature type="transmembrane region" description="Helical" evidence="1">
    <location>
        <begin position="155"/>
        <end position="176"/>
    </location>
</feature>
<gene>
    <name evidence="3" type="ORF">V1468_04435</name>
</gene>